<name>A0AAV7MXX4_PLEWA</name>
<evidence type="ECO:0000313" key="3">
    <source>
        <dbReference type="Proteomes" id="UP001066276"/>
    </source>
</evidence>
<dbReference type="EMBL" id="JANPWB010000013">
    <property type="protein sequence ID" value="KAJ1107904.1"/>
    <property type="molecule type" value="Genomic_DNA"/>
</dbReference>
<feature type="compositionally biased region" description="Basic and acidic residues" evidence="1">
    <location>
        <begin position="28"/>
        <end position="40"/>
    </location>
</feature>
<accession>A0AAV7MXX4</accession>
<dbReference type="Proteomes" id="UP001066276">
    <property type="component" value="Chromosome 9"/>
</dbReference>
<evidence type="ECO:0000256" key="1">
    <source>
        <dbReference type="SAM" id="MobiDB-lite"/>
    </source>
</evidence>
<organism evidence="2 3">
    <name type="scientific">Pleurodeles waltl</name>
    <name type="common">Iberian ribbed newt</name>
    <dbReference type="NCBI Taxonomy" id="8319"/>
    <lineage>
        <taxon>Eukaryota</taxon>
        <taxon>Metazoa</taxon>
        <taxon>Chordata</taxon>
        <taxon>Craniata</taxon>
        <taxon>Vertebrata</taxon>
        <taxon>Euteleostomi</taxon>
        <taxon>Amphibia</taxon>
        <taxon>Batrachia</taxon>
        <taxon>Caudata</taxon>
        <taxon>Salamandroidea</taxon>
        <taxon>Salamandridae</taxon>
        <taxon>Pleurodelinae</taxon>
        <taxon>Pleurodeles</taxon>
    </lineage>
</organism>
<keyword evidence="3" id="KW-1185">Reference proteome</keyword>
<evidence type="ECO:0000313" key="2">
    <source>
        <dbReference type="EMBL" id="KAJ1107904.1"/>
    </source>
</evidence>
<proteinExistence type="predicted"/>
<feature type="region of interest" description="Disordered" evidence="1">
    <location>
        <begin position="1"/>
        <end position="73"/>
    </location>
</feature>
<dbReference type="AlphaFoldDB" id="A0AAV7MXX4"/>
<protein>
    <submittedName>
        <fullName evidence="2">Uncharacterized protein</fullName>
    </submittedName>
</protein>
<gene>
    <name evidence="2" type="ORF">NDU88_005291</name>
</gene>
<feature type="compositionally biased region" description="Basic and acidic residues" evidence="1">
    <location>
        <begin position="57"/>
        <end position="73"/>
    </location>
</feature>
<sequence length="73" mass="7924">MRSGTLDSKRGPPGAKQTLQTRPGWKRSGREEGQTKEKKYFLSGGGVGVQEAEEEEPGSKDTSKEKKSSGKQV</sequence>
<comment type="caution">
    <text evidence="2">The sequence shown here is derived from an EMBL/GenBank/DDBJ whole genome shotgun (WGS) entry which is preliminary data.</text>
</comment>
<reference evidence="2" key="1">
    <citation type="journal article" date="2022" name="bioRxiv">
        <title>Sequencing and chromosome-scale assembly of the giantPleurodeles waltlgenome.</title>
        <authorList>
            <person name="Brown T."/>
            <person name="Elewa A."/>
            <person name="Iarovenko S."/>
            <person name="Subramanian E."/>
            <person name="Araus A.J."/>
            <person name="Petzold A."/>
            <person name="Susuki M."/>
            <person name="Suzuki K.-i.T."/>
            <person name="Hayashi T."/>
            <person name="Toyoda A."/>
            <person name="Oliveira C."/>
            <person name="Osipova E."/>
            <person name="Leigh N.D."/>
            <person name="Simon A."/>
            <person name="Yun M.H."/>
        </authorList>
    </citation>
    <scope>NUCLEOTIDE SEQUENCE</scope>
    <source>
        <strain evidence="2">20211129_DDA</strain>
        <tissue evidence="2">Liver</tissue>
    </source>
</reference>